<name>A0AAV2Q783_MEGNR</name>
<feature type="domain" description="G-protein coupled receptors family 1 profile" evidence="11">
    <location>
        <begin position="28"/>
        <end position="180"/>
    </location>
</feature>
<dbReference type="PANTHER" id="PTHR24230">
    <property type="entry name" value="G-PROTEIN COUPLED RECEPTOR"/>
    <property type="match status" value="1"/>
</dbReference>
<dbReference type="AlphaFoldDB" id="A0AAV2Q783"/>
<evidence type="ECO:0000313" key="13">
    <source>
        <dbReference type="Proteomes" id="UP001497623"/>
    </source>
</evidence>
<evidence type="ECO:0000259" key="11">
    <source>
        <dbReference type="PROSITE" id="PS50262"/>
    </source>
</evidence>
<dbReference type="PROSITE" id="PS50262">
    <property type="entry name" value="G_PROTEIN_RECEP_F1_2"/>
    <property type="match status" value="1"/>
</dbReference>
<comment type="caution">
    <text evidence="12">The sequence shown here is derived from an EMBL/GenBank/DDBJ whole genome shotgun (WGS) entry which is preliminary data.</text>
</comment>
<dbReference type="GO" id="GO:0005886">
    <property type="term" value="C:plasma membrane"/>
    <property type="evidence" value="ECO:0007669"/>
    <property type="project" value="UniProtKB-SubCell"/>
</dbReference>
<keyword evidence="5 10" id="KW-1133">Transmembrane helix</keyword>
<evidence type="ECO:0000256" key="10">
    <source>
        <dbReference type="SAM" id="Phobius"/>
    </source>
</evidence>
<evidence type="ECO:0000313" key="12">
    <source>
        <dbReference type="EMBL" id="CAL4073098.1"/>
    </source>
</evidence>
<dbReference type="GO" id="GO:0008528">
    <property type="term" value="F:G protein-coupled peptide receptor activity"/>
    <property type="evidence" value="ECO:0007669"/>
    <property type="project" value="TreeGrafter"/>
</dbReference>
<gene>
    <name evidence="12" type="ORF">MNOR_LOCUS9017</name>
</gene>
<evidence type="ECO:0000256" key="2">
    <source>
        <dbReference type="ARBA" id="ARBA00010663"/>
    </source>
</evidence>
<dbReference type="Gene3D" id="1.20.1070.10">
    <property type="entry name" value="Rhodopsin 7-helix transmembrane proteins"/>
    <property type="match status" value="1"/>
</dbReference>
<keyword evidence="9" id="KW-0807">Transducer</keyword>
<keyword evidence="13" id="KW-1185">Reference proteome</keyword>
<reference evidence="12 13" key="1">
    <citation type="submission" date="2024-05" db="EMBL/GenBank/DDBJ databases">
        <authorList>
            <person name="Wallberg A."/>
        </authorList>
    </citation>
    <scope>NUCLEOTIDE SEQUENCE [LARGE SCALE GENOMIC DNA]</scope>
</reference>
<evidence type="ECO:0000256" key="4">
    <source>
        <dbReference type="ARBA" id="ARBA00022692"/>
    </source>
</evidence>
<feature type="transmembrane region" description="Helical" evidence="10">
    <location>
        <begin position="135"/>
        <end position="155"/>
    </location>
</feature>
<organism evidence="12 13">
    <name type="scientific">Meganyctiphanes norvegica</name>
    <name type="common">Northern krill</name>
    <name type="synonym">Thysanopoda norvegica</name>
    <dbReference type="NCBI Taxonomy" id="48144"/>
    <lineage>
        <taxon>Eukaryota</taxon>
        <taxon>Metazoa</taxon>
        <taxon>Ecdysozoa</taxon>
        <taxon>Arthropoda</taxon>
        <taxon>Crustacea</taxon>
        <taxon>Multicrustacea</taxon>
        <taxon>Malacostraca</taxon>
        <taxon>Eumalacostraca</taxon>
        <taxon>Eucarida</taxon>
        <taxon>Euphausiacea</taxon>
        <taxon>Euphausiidae</taxon>
        <taxon>Meganyctiphanes</taxon>
    </lineage>
</organism>
<dbReference type="GO" id="GO:0007218">
    <property type="term" value="P:neuropeptide signaling pathway"/>
    <property type="evidence" value="ECO:0007669"/>
    <property type="project" value="TreeGrafter"/>
</dbReference>
<feature type="non-terminal residue" evidence="12">
    <location>
        <position position="180"/>
    </location>
</feature>
<dbReference type="Proteomes" id="UP001497623">
    <property type="component" value="Unassembled WGS sequence"/>
</dbReference>
<evidence type="ECO:0000256" key="5">
    <source>
        <dbReference type="ARBA" id="ARBA00022989"/>
    </source>
</evidence>
<keyword evidence="3" id="KW-1003">Cell membrane</keyword>
<evidence type="ECO:0000256" key="1">
    <source>
        <dbReference type="ARBA" id="ARBA00004651"/>
    </source>
</evidence>
<protein>
    <recommendedName>
        <fullName evidence="11">G-protein coupled receptors family 1 profile domain-containing protein</fullName>
    </recommendedName>
</protein>
<dbReference type="EMBL" id="CAXKWB010004274">
    <property type="protein sequence ID" value="CAL4073098.1"/>
    <property type="molecule type" value="Genomic_DNA"/>
</dbReference>
<dbReference type="Pfam" id="PF00001">
    <property type="entry name" value="7tm_1"/>
    <property type="match status" value="1"/>
</dbReference>
<comment type="subcellular location">
    <subcellularLocation>
        <location evidence="1">Cell membrane</location>
        <topology evidence="1">Multi-pass membrane protein</topology>
    </subcellularLocation>
</comment>
<feature type="non-terminal residue" evidence="12">
    <location>
        <position position="1"/>
    </location>
</feature>
<keyword evidence="6" id="KW-0297">G-protein coupled receptor</keyword>
<feature type="transmembrane region" description="Helical" evidence="10">
    <location>
        <begin position="56"/>
        <end position="77"/>
    </location>
</feature>
<dbReference type="InterPro" id="IPR017452">
    <property type="entry name" value="GPCR_Rhodpsn_7TM"/>
</dbReference>
<keyword evidence="7 10" id="KW-0472">Membrane</keyword>
<evidence type="ECO:0000256" key="9">
    <source>
        <dbReference type="ARBA" id="ARBA00023224"/>
    </source>
</evidence>
<feature type="transmembrane region" description="Helical" evidence="10">
    <location>
        <begin position="13"/>
        <end position="36"/>
    </location>
</feature>
<dbReference type="SUPFAM" id="SSF81321">
    <property type="entry name" value="Family A G protein-coupled receptor-like"/>
    <property type="match status" value="1"/>
</dbReference>
<evidence type="ECO:0000256" key="8">
    <source>
        <dbReference type="ARBA" id="ARBA00023170"/>
    </source>
</evidence>
<comment type="similarity">
    <text evidence="2">Belongs to the G-protein coupled receptor 1 family.</text>
</comment>
<sequence>IDVASPSSWALSVGAWVTVGVALVGGTANLVAVATLTHQMVCRPSRRVIKWTAETVLILQLAVNDLLYCGGSLPFVIHHYFTRVPTTDALCAFAGCLRITNACVEFNTLGLVALQRCYQIHTGRGRSGFFTVARTAYLCGGVWLLSTLLQMPLLIKGRFHFHQPTYKCDFHVTDNMRTII</sequence>
<keyword evidence="4 10" id="KW-0812">Transmembrane</keyword>
<dbReference type="CDD" id="cd00637">
    <property type="entry name" value="7tm_classA_rhodopsin-like"/>
    <property type="match status" value="1"/>
</dbReference>
<keyword evidence="8" id="KW-0675">Receptor</keyword>
<evidence type="ECO:0000256" key="7">
    <source>
        <dbReference type="ARBA" id="ARBA00023136"/>
    </source>
</evidence>
<evidence type="ECO:0000256" key="3">
    <source>
        <dbReference type="ARBA" id="ARBA00022475"/>
    </source>
</evidence>
<accession>A0AAV2Q783</accession>
<proteinExistence type="inferred from homology"/>
<dbReference type="InterPro" id="IPR000276">
    <property type="entry name" value="GPCR_Rhodpsn"/>
</dbReference>
<evidence type="ECO:0000256" key="6">
    <source>
        <dbReference type="ARBA" id="ARBA00023040"/>
    </source>
</evidence>